<reference evidence="1 2" key="1">
    <citation type="submission" date="2012-02" db="EMBL/GenBank/DDBJ databases">
        <title>Improved High-Quality Draft sequence of Microvirga sp. WSM3557.</title>
        <authorList>
            <consortium name="US DOE Joint Genome Institute"/>
            <person name="Lucas S."/>
            <person name="Han J."/>
            <person name="Lapidus A."/>
            <person name="Cheng J.-F."/>
            <person name="Goodwin L."/>
            <person name="Pitluck S."/>
            <person name="Peters L."/>
            <person name="Zhang X."/>
            <person name="Detter J.C."/>
            <person name="Han C."/>
            <person name="Tapia R."/>
            <person name="Land M."/>
            <person name="Hauser L."/>
            <person name="Kyrpides N."/>
            <person name="Ivanova N."/>
            <person name="Pagani I."/>
            <person name="Brau L."/>
            <person name="Yates R."/>
            <person name="O'Hara G."/>
            <person name="Rui T."/>
            <person name="Howieson J."/>
            <person name="Reeve W."/>
            <person name="Woyke T."/>
        </authorList>
    </citation>
    <scope>NUCLEOTIDE SEQUENCE [LARGE SCALE GENOMIC DNA]</scope>
    <source>
        <strain evidence="1 2">WSM3557</strain>
    </source>
</reference>
<name>I4YMP3_9HYPH</name>
<accession>I4YMP3</accession>
<keyword evidence="2" id="KW-1185">Reference proteome</keyword>
<evidence type="ECO:0000313" key="2">
    <source>
        <dbReference type="Proteomes" id="UP000003947"/>
    </source>
</evidence>
<proteinExistence type="predicted"/>
<dbReference type="HOGENOM" id="CLU_2735552_0_0_5"/>
<dbReference type="STRING" id="864069.MicloDRAFT_00059570"/>
<dbReference type="EMBL" id="JH660647">
    <property type="protein sequence ID" value="EIM25235.1"/>
    <property type="molecule type" value="Genomic_DNA"/>
</dbReference>
<dbReference type="PATRIC" id="fig|864069.3.peg.6387"/>
<dbReference type="Proteomes" id="UP000003947">
    <property type="component" value="Unassembled WGS sequence"/>
</dbReference>
<evidence type="ECO:0000313" key="1">
    <source>
        <dbReference type="EMBL" id="EIM25235.1"/>
    </source>
</evidence>
<protein>
    <submittedName>
        <fullName evidence="1">Uncharacterized protein</fullName>
    </submittedName>
</protein>
<sequence>MARDAGLSEEMHDALTGHTGGGVGRSYGGGFRLRALAEAVEKLQVPEAVAGSEMSYSETLMLISVYVHQLM</sequence>
<gene>
    <name evidence="1" type="ORF">MicloDRAFT_00059570</name>
</gene>
<organism evidence="1 2">
    <name type="scientific">Microvirga lotononidis</name>
    <dbReference type="NCBI Taxonomy" id="864069"/>
    <lineage>
        <taxon>Bacteria</taxon>
        <taxon>Pseudomonadati</taxon>
        <taxon>Pseudomonadota</taxon>
        <taxon>Alphaproteobacteria</taxon>
        <taxon>Hyphomicrobiales</taxon>
        <taxon>Methylobacteriaceae</taxon>
        <taxon>Microvirga</taxon>
    </lineage>
</organism>
<dbReference type="AlphaFoldDB" id="I4YMP3"/>